<sequence>MSPPNPLPQTFRNPQTHPLDYPQSSCTDYPDPCFCVNVWCQFHSSALLTTDGAIIHTNSAVTGSYVCALPTTLAAGTYTLSVTSDHDDISLETTLVLTEKARGPSYVVLVVLLLAGIAAGVACGYFIFRRDSSKEESHEGESGESGVTVDSSPVHGVPEAEESV</sequence>
<keyword evidence="2" id="KW-1133">Transmembrane helix</keyword>
<dbReference type="AlphaFoldDB" id="A0A391NIV0"/>
<dbReference type="EMBL" id="BDIP01000235">
    <property type="protein sequence ID" value="GCA62151.1"/>
    <property type="molecule type" value="Genomic_DNA"/>
</dbReference>
<reference evidence="3 4" key="1">
    <citation type="journal article" date="2018" name="PLoS ONE">
        <title>The draft genome of Kipferlia bialata reveals reductive genome evolution in fornicate parasites.</title>
        <authorList>
            <person name="Tanifuji G."/>
            <person name="Takabayashi S."/>
            <person name="Kume K."/>
            <person name="Takagi M."/>
            <person name="Nakayama T."/>
            <person name="Kamikawa R."/>
            <person name="Inagaki Y."/>
            <person name="Hashimoto T."/>
        </authorList>
    </citation>
    <scope>NUCLEOTIDE SEQUENCE [LARGE SCALE GENOMIC DNA]</scope>
    <source>
        <strain evidence="3">NY0173</strain>
    </source>
</reference>
<gene>
    <name evidence="3" type="ORF">KIPB_001605</name>
</gene>
<keyword evidence="4" id="KW-1185">Reference proteome</keyword>
<feature type="region of interest" description="Disordered" evidence="1">
    <location>
        <begin position="136"/>
        <end position="164"/>
    </location>
</feature>
<accession>A0A391NIV0</accession>
<comment type="caution">
    <text evidence="3">The sequence shown here is derived from an EMBL/GenBank/DDBJ whole genome shotgun (WGS) entry which is preliminary data.</text>
</comment>
<name>A0A391NIV0_9EUKA</name>
<protein>
    <submittedName>
        <fullName evidence="3">Uncharacterized protein</fullName>
    </submittedName>
</protein>
<feature type="transmembrane region" description="Helical" evidence="2">
    <location>
        <begin position="106"/>
        <end position="128"/>
    </location>
</feature>
<keyword evidence="2" id="KW-0812">Transmembrane</keyword>
<evidence type="ECO:0000256" key="1">
    <source>
        <dbReference type="SAM" id="MobiDB-lite"/>
    </source>
</evidence>
<organism evidence="3 4">
    <name type="scientific">Kipferlia bialata</name>
    <dbReference type="NCBI Taxonomy" id="797122"/>
    <lineage>
        <taxon>Eukaryota</taxon>
        <taxon>Metamonada</taxon>
        <taxon>Carpediemonas-like organisms</taxon>
        <taxon>Kipferlia</taxon>
    </lineage>
</organism>
<evidence type="ECO:0000256" key="2">
    <source>
        <dbReference type="SAM" id="Phobius"/>
    </source>
</evidence>
<evidence type="ECO:0000313" key="3">
    <source>
        <dbReference type="EMBL" id="GCA62151.1"/>
    </source>
</evidence>
<keyword evidence="2" id="KW-0472">Membrane</keyword>
<proteinExistence type="predicted"/>
<evidence type="ECO:0000313" key="4">
    <source>
        <dbReference type="Proteomes" id="UP000265618"/>
    </source>
</evidence>
<dbReference type="Proteomes" id="UP000265618">
    <property type="component" value="Unassembled WGS sequence"/>
</dbReference>